<dbReference type="STRING" id="937218.SAMN06297251_11649"/>
<keyword evidence="6" id="KW-1185">Reference proteome</keyword>
<reference evidence="5 6" key="1">
    <citation type="submission" date="2017-04" db="EMBL/GenBank/DDBJ databases">
        <authorList>
            <person name="Afonso C.L."/>
            <person name="Miller P.J."/>
            <person name="Scott M.A."/>
            <person name="Spackman E."/>
            <person name="Goraichik I."/>
            <person name="Dimitrov K.M."/>
            <person name="Suarez D.L."/>
            <person name="Swayne D.E."/>
        </authorList>
    </citation>
    <scope>NUCLEOTIDE SEQUENCE [LARGE SCALE GENOMIC DNA]</scope>
    <source>
        <strain evidence="5 6">CGMCC 1.10972</strain>
    </source>
</reference>
<dbReference type="Gene3D" id="3.40.50.1820">
    <property type="entry name" value="alpha/beta hydrolase"/>
    <property type="match status" value="1"/>
</dbReference>
<dbReference type="GO" id="GO:0016787">
    <property type="term" value="F:hydrolase activity"/>
    <property type="evidence" value="ECO:0007669"/>
    <property type="project" value="UniProtKB-KW"/>
</dbReference>
<keyword evidence="3" id="KW-0472">Membrane</keyword>
<dbReference type="InterPro" id="IPR049492">
    <property type="entry name" value="BD-FAE-like_dom"/>
</dbReference>
<evidence type="ECO:0000256" key="2">
    <source>
        <dbReference type="SAM" id="MobiDB-lite"/>
    </source>
</evidence>
<evidence type="ECO:0000256" key="1">
    <source>
        <dbReference type="ARBA" id="ARBA00022801"/>
    </source>
</evidence>
<dbReference type="InterPro" id="IPR029058">
    <property type="entry name" value="AB_hydrolase_fold"/>
</dbReference>
<sequence>MSQSVSTSPTPEPCDEQWPARRRGFSRSARALRFIAAILPAFALTACAAVLNAVTSGAGYDVVRNVPYGDGERAKLDLYIPNRTTPTTPVVVFVHGGSWDTGSKDIYLFVGQSLASEGFIVAIPNYRLYPQVRFPAFVEDAAKAVVKVERMMDGGVYGVPGGDHPIVLMGHSAGAEIAGLLATDGRYLKAAGGSIGSLAGFIGLAGPYDFLPLTEERYKRIFPEATRETSQPVNFVSGDEPPMLLIHGADDTTVDPKNTLSLAEKARAAGVFVRDRIVQGVDHVGAITALATAIPFNDETIRRDIVAFVKARSGSGETGDRAKAERGETAR</sequence>
<feature type="transmembrane region" description="Helical" evidence="3">
    <location>
        <begin position="31"/>
        <end position="54"/>
    </location>
</feature>
<dbReference type="PANTHER" id="PTHR48081:SF9">
    <property type="entry name" value="CARBOXYLESTERASE"/>
    <property type="match status" value="1"/>
</dbReference>
<dbReference type="EMBL" id="FWXR01000016">
    <property type="protein sequence ID" value="SMC98674.1"/>
    <property type="molecule type" value="Genomic_DNA"/>
</dbReference>
<keyword evidence="3" id="KW-1133">Transmembrane helix</keyword>
<organism evidence="5 6">
    <name type="scientific">Fulvimarina manganoxydans</name>
    <dbReference type="NCBI Taxonomy" id="937218"/>
    <lineage>
        <taxon>Bacteria</taxon>
        <taxon>Pseudomonadati</taxon>
        <taxon>Pseudomonadota</taxon>
        <taxon>Alphaproteobacteria</taxon>
        <taxon>Hyphomicrobiales</taxon>
        <taxon>Aurantimonadaceae</taxon>
        <taxon>Fulvimarina</taxon>
    </lineage>
</organism>
<dbReference type="Pfam" id="PF20434">
    <property type="entry name" value="BD-FAE"/>
    <property type="match status" value="1"/>
</dbReference>
<proteinExistence type="predicted"/>
<protein>
    <submittedName>
        <fullName evidence="5">Acetyl esterase/lipase</fullName>
    </submittedName>
</protein>
<dbReference type="OrthoDB" id="9771666at2"/>
<keyword evidence="3" id="KW-0812">Transmembrane</keyword>
<evidence type="ECO:0000259" key="4">
    <source>
        <dbReference type="Pfam" id="PF20434"/>
    </source>
</evidence>
<dbReference type="SUPFAM" id="SSF53474">
    <property type="entry name" value="alpha/beta-Hydrolases"/>
    <property type="match status" value="1"/>
</dbReference>
<evidence type="ECO:0000313" key="6">
    <source>
        <dbReference type="Proteomes" id="UP000192656"/>
    </source>
</evidence>
<gene>
    <name evidence="5" type="ORF">SAMN06297251_11649</name>
</gene>
<dbReference type="InterPro" id="IPR050300">
    <property type="entry name" value="GDXG_lipolytic_enzyme"/>
</dbReference>
<accession>A0A1W2DMA0</accession>
<feature type="region of interest" description="Disordered" evidence="2">
    <location>
        <begin position="1"/>
        <end position="20"/>
    </location>
</feature>
<feature type="domain" description="BD-FAE-like" evidence="4">
    <location>
        <begin position="76"/>
        <end position="265"/>
    </location>
</feature>
<dbReference type="RefSeq" id="WP_084411480.1">
    <property type="nucleotide sequence ID" value="NZ_FWXR01000016.1"/>
</dbReference>
<dbReference type="PANTHER" id="PTHR48081">
    <property type="entry name" value="AB HYDROLASE SUPERFAMILY PROTEIN C4A8.06C"/>
    <property type="match status" value="1"/>
</dbReference>
<dbReference type="Proteomes" id="UP000192656">
    <property type="component" value="Unassembled WGS sequence"/>
</dbReference>
<name>A0A1W2DMA0_9HYPH</name>
<keyword evidence="1" id="KW-0378">Hydrolase</keyword>
<evidence type="ECO:0000313" key="5">
    <source>
        <dbReference type="EMBL" id="SMC98674.1"/>
    </source>
</evidence>
<dbReference type="AlphaFoldDB" id="A0A1W2DMA0"/>
<evidence type="ECO:0000256" key="3">
    <source>
        <dbReference type="SAM" id="Phobius"/>
    </source>
</evidence>